<dbReference type="EMBL" id="JAQNDO010000001">
    <property type="protein sequence ID" value="MDC0742283.1"/>
    <property type="molecule type" value="Genomic_DNA"/>
</dbReference>
<evidence type="ECO:0000256" key="1">
    <source>
        <dbReference type="ARBA" id="ARBA00004651"/>
    </source>
</evidence>
<organism evidence="10 11">
    <name type="scientific">Polyangium mundeleinium</name>
    <dbReference type="NCBI Taxonomy" id="2995306"/>
    <lineage>
        <taxon>Bacteria</taxon>
        <taxon>Pseudomonadati</taxon>
        <taxon>Myxococcota</taxon>
        <taxon>Polyangia</taxon>
        <taxon>Polyangiales</taxon>
        <taxon>Polyangiaceae</taxon>
        <taxon>Polyangium</taxon>
    </lineage>
</organism>
<evidence type="ECO:0000256" key="7">
    <source>
        <dbReference type="SAM" id="Phobius"/>
    </source>
</evidence>
<feature type="transmembrane region" description="Helical" evidence="7">
    <location>
        <begin position="261"/>
        <end position="286"/>
    </location>
</feature>
<evidence type="ECO:0000313" key="11">
    <source>
        <dbReference type="Proteomes" id="UP001221411"/>
    </source>
</evidence>
<reference evidence="10 11" key="1">
    <citation type="submission" date="2022-11" db="EMBL/GenBank/DDBJ databases">
        <title>Minimal conservation of predation-associated metabolite biosynthetic gene clusters underscores biosynthetic potential of Myxococcota including descriptions for ten novel species: Archangium lansinium sp. nov., Myxococcus landrumus sp. nov., Nannocystis bai.</title>
        <authorList>
            <person name="Ahearne A."/>
            <person name="Stevens C."/>
            <person name="Dowd S."/>
        </authorList>
    </citation>
    <scope>NUCLEOTIDE SEQUENCE [LARGE SCALE GENOMIC DNA]</scope>
    <source>
        <strain evidence="10 11">RJM3</strain>
    </source>
</reference>
<comment type="similarity">
    <text evidence="2">Belongs to the ABC-4 integral membrane protein family. LolC/E subfamily.</text>
</comment>
<dbReference type="InterPro" id="IPR003838">
    <property type="entry name" value="ABC3_permease_C"/>
</dbReference>
<dbReference type="InterPro" id="IPR051447">
    <property type="entry name" value="Lipoprotein-release_system"/>
</dbReference>
<dbReference type="InterPro" id="IPR025857">
    <property type="entry name" value="MacB_PCD"/>
</dbReference>
<feature type="transmembrane region" description="Helical" evidence="7">
    <location>
        <begin position="307"/>
        <end position="332"/>
    </location>
</feature>
<evidence type="ECO:0000259" key="9">
    <source>
        <dbReference type="Pfam" id="PF12704"/>
    </source>
</evidence>
<keyword evidence="6 7" id="KW-0472">Membrane</keyword>
<dbReference type="Pfam" id="PF02687">
    <property type="entry name" value="FtsX"/>
    <property type="match status" value="1"/>
</dbReference>
<evidence type="ECO:0000256" key="2">
    <source>
        <dbReference type="ARBA" id="ARBA00005236"/>
    </source>
</evidence>
<feature type="domain" description="MacB-like periplasmic core" evidence="9">
    <location>
        <begin position="25"/>
        <end position="234"/>
    </location>
</feature>
<gene>
    <name evidence="10" type="ORF">POL67_13100</name>
</gene>
<dbReference type="RefSeq" id="WP_271917624.1">
    <property type="nucleotide sequence ID" value="NZ_JAQNDO010000001.1"/>
</dbReference>
<accession>A0ABT5EKB3</accession>
<evidence type="ECO:0000256" key="5">
    <source>
        <dbReference type="ARBA" id="ARBA00022989"/>
    </source>
</evidence>
<comment type="caution">
    <text evidence="10">The sequence shown here is derived from an EMBL/GenBank/DDBJ whole genome shotgun (WGS) entry which is preliminary data.</text>
</comment>
<dbReference type="Proteomes" id="UP001221411">
    <property type="component" value="Unassembled WGS sequence"/>
</dbReference>
<feature type="transmembrane region" description="Helical" evidence="7">
    <location>
        <begin position="358"/>
        <end position="381"/>
    </location>
</feature>
<dbReference type="PANTHER" id="PTHR30489:SF0">
    <property type="entry name" value="LIPOPROTEIN-RELEASING SYSTEM TRANSMEMBRANE PROTEIN LOLE"/>
    <property type="match status" value="1"/>
</dbReference>
<sequence>MRVLFYLAFRTLVRSRISFVLLLAAVTAGLGFQIPNTANIEGYTQELREKGLSRDTGHVVITARSGGTFEGAEALAARIDQEPFVRATTVRLVHVGSLFLGERTDSASVVGIDPAAEDRAAAFCQELAEGRCMAAGDERPAVVGFHLAEQLGARVGSSIKVALPFSVGDDVRLVSAVFRVVGILRGSGGFRADYEFFVPVGALRDLFGKAGVSSEIRVFSTDDARAGEWAKRIAELAPAQKVEPWWEAKAFVKNAIDGNRALSAISTTMVVVAVMIPVLALLYIHVLHERRRIATIAALGFSRREIFLIHLFEALLVGGIGTVLGSGLGYALCRYFQDNPIFSHEGFVVLPSITLRSFSIPALVLFGTTLLAGIVPAILASRAEPAVELRRE</sequence>
<keyword evidence="3" id="KW-1003">Cell membrane</keyword>
<keyword evidence="11" id="KW-1185">Reference proteome</keyword>
<keyword evidence="4 7" id="KW-0812">Transmembrane</keyword>
<dbReference type="PANTHER" id="PTHR30489">
    <property type="entry name" value="LIPOPROTEIN-RELEASING SYSTEM TRANSMEMBRANE PROTEIN LOLE"/>
    <property type="match status" value="1"/>
</dbReference>
<evidence type="ECO:0000256" key="3">
    <source>
        <dbReference type="ARBA" id="ARBA00022475"/>
    </source>
</evidence>
<proteinExistence type="inferred from homology"/>
<evidence type="ECO:0000256" key="4">
    <source>
        <dbReference type="ARBA" id="ARBA00022692"/>
    </source>
</evidence>
<keyword evidence="5 7" id="KW-1133">Transmembrane helix</keyword>
<comment type="subcellular location">
    <subcellularLocation>
        <location evidence="1">Cell membrane</location>
        <topology evidence="1">Multi-pass membrane protein</topology>
    </subcellularLocation>
</comment>
<protein>
    <submittedName>
        <fullName evidence="10">FtsX-like permease family protein</fullName>
    </submittedName>
</protein>
<feature type="domain" description="ABC3 transporter permease C-terminal" evidence="8">
    <location>
        <begin position="267"/>
        <end position="385"/>
    </location>
</feature>
<evidence type="ECO:0000313" key="10">
    <source>
        <dbReference type="EMBL" id="MDC0742283.1"/>
    </source>
</evidence>
<evidence type="ECO:0000259" key="8">
    <source>
        <dbReference type="Pfam" id="PF02687"/>
    </source>
</evidence>
<dbReference type="Pfam" id="PF12704">
    <property type="entry name" value="MacB_PCD"/>
    <property type="match status" value="1"/>
</dbReference>
<name>A0ABT5EKB3_9BACT</name>
<evidence type="ECO:0000256" key="6">
    <source>
        <dbReference type="ARBA" id="ARBA00023136"/>
    </source>
</evidence>